<proteinExistence type="predicted"/>
<organism evidence="1 2">
    <name type="scientific">Kribbella deserti</name>
    <dbReference type="NCBI Taxonomy" id="1926257"/>
    <lineage>
        <taxon>Bacteria</taxon>
        <taxon>Bacillati</taxon>
        <taxon>Actinomycetota</taxon>
        <taxon>Actinomycetes</taxon>
        <taxon>Propionibacteriales</taxon>
        <taxon>Kribbellaceae</taxon>
        <taxon>Kribbella</taxon>
    </lineage>
</organism>
<protein>
    <submittedName>
        <fullName evidence="1">Uncharacterized protein</fullName>
    </submittedName>
</protein>
<name>A0ABV6QGM2_9ACTN</name>
<keyword evidence="2" id="KW-1185">Reference proteome</keyword>
<comment type="caution">
    <text evidence="1">The sequence shown here is derived from an EMBL/GenBank/DDBJ whole genome shotgun (WGS) entry which is preliminary data.</text>
</comment>
<dbReference type="EMBL" id="JBHLTC010000006">
    <property type="protein sequence ID" value="MFC0623788.1"/>
    <property type="molecule type" value="Genomic_DNA"/>
</dbReference>
<gene>
    <name evidence="1" type="ORF">ACFFGN_06925</name>
</gene>
<accession>A0ABV6QGM2</accession>
<reference evidence="1 2" key="1">
    <citation type="submission" date="2024-09" db="EMBL/GenBank/DDBJ databases">
        <authorList>
            <person name="Sun Q."/>
            <person name="Mori K."/>
        </authorList>
    </citation>
    <scope>NUCLEOTIDE SEQUENCE [LARGE SCALE GENOMIC DNA]</scope>
    <source>
        <strain evidence="1 2">CGMCC 1.15906</strain>
    </source>
</reference>
<evidence type="ECO:0000313" key="1">
    <source>
        <dbReference type="EMBL" id="MFC0623788.1"/>
    </source>
</evidence>
<evidence type="ECO:0000313" key="2">
    <source>
        <dbReference type="Proteomes" id="UP001589890"/>
    </source>
</evidence>
<sequence>MTSRFDVVDLPGWIGAELHGKLITRCPTATAGYAARQSRRWQFIVETGALSINEMEWVGGVVHSGPDDWIAASPTRTEEGGRVGWIVDPVTAHWQPCSAAVVVDRVTGPKGITSTIANVTEGHG</sequence>
<dbReference type="RefSeq" id="WP_380044488.1">
    <property type="nucleotide sequence ID" value="NZ_JBHLTC010000006.1"/>
</dbReference>
<dbReference type="Proteomes" id="UP001589890">
    <property type="component" value="Unassembled WGS sequence"/>
</dbReference>